<dbReference type="AlphaFoldDB" id="A0A1R1SBF7"/>
<comment type="caution">
    <text evidence="2">The sequence shown here is derived from an EMBL/GenBank/DDBJ whole genome shotgun (WGS) entry which is preliminary data.</text>
</comment>
<dbReference type="SUPFAM" id="SSF52821">
    <property type="entry name" value="Rhodanese/Cell cycle control phosphatase"/>
    <property type="match status" value="1"/>
</dbReference>
<dbReference type="CDD" id="cd00158">
    <property type="entry name" value="RHOD"/>
    <property type="match status" value="1"/>
</dbReference>
<feature type="domain" description="Rhodanese" evidence="1">
    <location>
        <begin position="5"/>
        <end position="45"/>
    </location>
</feature>
<gene>
    <name evidence="2" type="ORF">SPAR_30131</name>
</gene>
<dbReference type="InterPro" id="IPR036873">
    <property type="entry name" value="Rhodanese-like_dom_sf"/>
</dbReference>
<protein>
    <submittedName>
        <fullName evidence="2">Pyridoxal-5'-phosphate-dependent protein beta subunit</fullName>
    </submittedName>
</protein>
<dbReference type="Gene3D" id="3.40.250.10">
    <property type="entry name" value="Rhodanese-like domain"/>
    <property type="match status" value="1"/>
</dbReference>
<evidence type="ECO:0000313" key="2">
    <source>
        <dbReference type="EMBL" id="OMI35623.1"/>
    </source>
</evidence>
<keyword evidence="3" id="KW-1185">Reference proteome</keyword>
<dbReference type="PROSITE" id="PS50206">
    <property type="entry name" value="RHODANESE_3"/>
    <property type="match status" value="1"/>
</dbReference>
<dbReference type="Proteomes" id="UP000186168">
    <property type="component" value="Unassembled WGS sequence"/>
</dbReference>
<organism evidence="2 3">
    <name type="scientific">Streptomyces sparsogenes DSM 40356</name>
    <dbReference type="NCBI Taxonomy" id="1331668"/>
    <lineage>
        <taxon>Bacteria</taxon>
        <taxon>Bacillati</taxon>
        <taxon>Actinomycetota</taxon>
        <taxon>Actinomycetes</taxon>
        <taxon>Kitasatosporales</taxon>
        <taxon>Streptomycetaceae</taxon>
        <taxon>Streptomyces</taxon>
    </lineage>
</organism>
<proteinExistence type="predicted"/>
<accession>A0A1R1SBF7</accession>
<dbReference type="Pfam" id="PF00581">
    <property type="entry name" value="Rhodanese"/>
    <property type="match status" value="1"/>
</dbReference>
<sequence length="46" mass="4877">MLLACPVGEKSARYAALLTRMGHPDVRSLAGGIVAWRDAGAPLVRE</sequence>
<name>A0A1R1SBF7_9ACTN</name>
<dbReference type="InterPro" id="IPR001763">
    <property type="entry name" value="Rhodanese-like_dom"/>
</dbReference>
<evidence type="ECO:0000259" key="1">
    <source>
        <dbReference type="PROSITE" id="PS50206"/>
    </source>
</evidence>
<dbReference type="EMBL" id="ASQP01000391">
    <property type="protein sequence ID" value="OMI35623.1"/>
    <property type="molecule type" value="Genomic_DNA"/>
</dbReference>
<evidence type="ECO:0000313" key="3">
    <source>
        <dbReference type="Proteomes" id="UP000186168"/>
    </source>
</evidence>
<reference evidence="2 3" key="1">
    <citation type="submission" date="2013-05" db="EMBL/GenBank/DDBJ databases">
        <title>Genome sequence of Streptomyces sparsogenes DSM 40356.</title>
        <authorList>
            <person name="Coyne S."/>
            <person name="Seebeck F.P."/>
        </authorList>
    </citation>
    <scope>NUCLEOTIDE SEQUENCE [LARGE SCALE GENOMIC DNA]</scope>
    <source>
        <strain evidence="2 3">DSM 40356</strain>
    </source>
</reference>